<name>W3VQ36_MOEAP</name>
<feature type="compositionally biased region" description="Gly residues" evidence="4">
    <location>
        <begin position="173"/>
        <end position="189"/>
    </location>
</feature>
<evidence type="ECO:0000259" key="5">
    <source>
        <dbReference type="Pfam" id="PF04153"/>
    </source>
</evidence>
<proteinExistence type="inferred from homology"/>
<evidence type="ECO:0000256" key="1">
    <source>
        <dbReference type="ARBA" id="ARBA00007682"/>
    </source>
</evidence>
<dbReference type="EMBL" id="AWNI01000008">
    <property type="protein sequence ID" value="ETS63763.1"/>
    <property type="molecule type" value="Genomic_DNA"/>
</dbReference>
<dbReference type="FunFam" id="2.30.30.1020:FF:000009">
    <property type="entry name" value="Related to CDC36-transcription factor"/>
    <property type="match status" value="1"/>
</dbReference>
<organism evidence="6 7">
    <name type="scientific">Moesziomyces aphidis</name>
    <name type="common">Pseudozyma aphidis</name>
    <dbReference type="NCBI Taxonomy" id="84754"/>
    <lineage>
        <taxon>Eukaryota</taxon>
        <taxon>Fungi</taxon>
        <taxon>Dikarya</taxon>
        <taxon>Basidiomycota</taxon>
        <taxon>Ustilaginomycotina</taxon>
        <taxon>Ustilaginomycetes</taxon>
        <taxon>Ustilaginales</taxon>
        <taxon>Ustilaginaceae</taxon>
        <taxon>Moesziomyces</taxon>
    </lineage>
</organism>
<evidence type="ECO:0000313" key="7">
    <source>
        <dbReference type="Proteomes" id="UP000019462"/>
    </source>
</evidence>
<dbReference type="InterPro" id="IPR040168">
    <property type="entry name" value="Not2/3/5"/>
</dbReference>
<evidence type="ECO:0000256" key="2">
    <source>
        <dbReference type="ARBA" id="ARBA00023015"/>
    </source>
</evidence>
<keyword evidence="2" id="KW-0805">Transcription regulation</keyword>
<dbReference type="Gene3D" id="2.30.30.1020">
    <property type="entry name" value="CCR4-NOT complex subunit 2/3/5, C-terminal domain"/>
    <property type="match status" value="1"/>
</dbReference>
<dbReference type="PANTHER" id="PTHR23326">
    <property type="entry name" value="CCR4 NOT-RELATED"/>
    <property type="match status" value="1"/>
</dbReference>
<keyword evidence="7" id="KW-1185">Reference proteome</keyword>
<feature type="region of interest" description="Disordered" evidence="4">
    <location>
        <begin position="598"/>
        <end position="630"/>
    </location>
</feature>
<feature type="region of interest" description="Disordered" evidence="4">
    <location>
        <begin position="275"/>
        <end position="370"/>
    </location>
</feature>
<dbReference type="InterPro" id="IPR038635">
    <property type="entry name" value="CCR4-NOT_su2/3/5_C_sf"/>
</dbReference>
<evidence type="ECO:0000313" key="6">
    <source>
        <dbReference type="EMBL" id="ETS63763.1"/>
    </source>
</evidence>
<dbReference type="GO" id="GO:0006355">
    <property type="term" value="P:regulation of DNA-templated transcription"/>
    <property type="evidence" value="ECO:0007669"/>
    <property type="project" value="InterPro"/>
</dbReference>
<dbReference type="AlphaFoldDB" id="W3VQ36"/>
<comment type="caution">
    <text evidence="6">The sequence shown here is derived from an EMBL/GenBank/DDBJ whole genome shotgun (WGS) entry which is preliminary data.</text>
</comment>
<sequence>MGLLLSAHHIRISLTRLIRTLSPKGPASSILLAPHPTSAPAFGHFALVKLCYDRSSASQLFYLLLGHAETRLPHSNPPGSASGSPAPGLNAAMYPYLQGGGPRMMGSFMGMPQSQQGGAGGFPFGGSGSNNSTGAASLASQLAGLSGQSGGQTQGQGQGGELNLSDFPALGAGQQGGQGQQGGAPGLGGLNNPLSSYATQAGTTGMSSNLRSGAPLRNFNQDDFPALNQSGTAEGRSGDDGFPHGVAEQVSAAAALQHQHQQREQHRQSLLGSVVGGARPDASLSAARGGFGEPDRNYATKLGAGPPAPGLGVQQQTWAPPGSVFGGNAGAGPNQLNGLQRSSSPSSARSPLSSVRNAASNLGASSPLTESGVARADGLQGVAGSNSTMGVAPTGAMAQTPAQQILTSPADRFGLLGLLSLIKSADPDLSMLSMGMDLQTFGLNLNSSDALHPSFITPWSENNMLASSRVEPEFTLPSCYNVQPPPPAQSKIASFSDETLFFIFYSTPRDVLQEVAAQELYARNWRYHKELHVWLTKEQGTEPTQKTPTYERGTYVFFDPALWEKVSKNFHLMYEMLEEKVPNQAQALAAQAAAQQAAAAAQAAAQQQQQSPSPASQQQQQQQQPQQQQS</sequence>
<accession>W3VQ36</accession>
<feature type="compositionally biased region" description="Polar residues" evidence="4">
    <location>
        <begin position="355"/>
        <end position="369"/>
    </location>
</feature>
<dbReference type="InterPro" id="IPR007282">
    <property type="entry name" value="NOT2/3/5_C"/>
</dbReference>
<comment type="similarity">
    <text evidence="1">Belongs to the CNOT2/3/5 family.</text>
</comment>
<dbReference type="GO" id="GO:0030015">
    <property type="term" value="C:CCR4-NOT core complex"/>
    <property type="evidence" value="ECO:0007669"/>
    <property type="project" value="InterPro"/>
</dbReference>
<feature type="region of interest" description="Disordered" evidence="4">
    <location>
        <begin position="112"/>
        <end position="245"/>
    </location>
</feature>
<feature type="compositionally biased region" description="Low complexity" evidence="4">
    <location>
        <begin position="129"/>
        <end position="146"/>
    </location>
</feature>
<evidence type="ECO:0000256" key="4">
    <source>
        <dbReference type="SAM" id="MobiDB-lite"/>
    </source>
</evidence>
<evidence type="ECO:0000256" key="3">
    <source>
        <dbReference type="ARBA" id="ARBA00023163"/>
    </source>
</evidence>
<feature type="compositionally biased region" description="Polar residues" evidence="4">
    <location>
        <begin position="192"/>
        <end position="211"/>
    </location>
</feature>
<dbReference type="HOGENOM" id="CLU_028051_1_0_1"/>
<feature type="domain" description="NOT2/NOT3/NOT5 C-terminal" evidence="5">
    <location>
        <begin position="454"/>
        <end position="577"/>
    </location>
</feature>
<dbReference type="Pfam" id="PF04153">
    <property type="entry name" value="NOT2_3_5_C"/>
    <property type="match status" value="1"/>
</dbReference>
<feature type="compositionally biased region" description="Low complexity" evidence="4">
    <location>
        <begin position="341"/>
        <end position="354"/>
    </location>
</feature>
<feature type="compositionally biased region" description="Gly residues" evidence="4">
    <location>
        <begin position="147"/>
        <end position="160"/>
    </location>
</feature>
<dbReference type="GO" id="GO:0000289">
    <property type="term" value="P:nuclear-transcribed mRNA poly(A) tail shortening"/>
    <property type="evidence" value="ECO:0007669"/>
    <property type="project" value="UniProtKB-ARBA"/>
</dbReference>
<dbReference type="Proteomes" id="UP000019462">
    <property type="component" value="Unassembled WGS sequence"/>
</dbReference>
<reference evidence="6 7" key="1">
    <citation type="journal article" date="2014" name="Genome Announc.">
        <title>Genome sequence of the basidiomycetous fungus Pseudozyma aphidis DSM70725, an efficient producer of biosurfactant mannosylerythritol lipids.</title>
        <authorList>
            <person name="Lorenz S."/>
            <person name="Guenther M."/>
            <person name="Grumaz C."/>
            <person name="Rupp S."/>
            <person name="Zibek S."/>
            <person name="Sohn K."/>
        </authorList>
    </citation>
    <scope>NUCLEOTIDE SEQUENCE [LARGE SCALE GENOMIC DNA]</scope>
    <source>
        <strain evidence="7">ATCC 32657 / CBS 517.83 / DSM 70725 / JCM 10318 / NBRC 10182 / NRRL Y-7954 / St-0401</strain>
    </source>
</reference>
<feature type="compositionally biased region" description="Gly residues" evidence="4">
    <location>
        <begin position="117"/>
        <end position="128"/>
    </location>
</feature>
<gene>
    <name evidence="6" type="ORF">PaG_02081</name>
</gene>
<keyword evidence="3" id="KW-0804">Transcription</keyword>
<dbReference type="OrthoDB" id="25391at2759"/>
<protein>
    <recommendedName>
        <fullName evidence="5">NOT2/NOT3/NOT5 C-terminal domain-containing protein</fullName>
    </recommendedName>
</protein>